<proteinExistence type="predicted"/>
<reference evidence="2" key="2">
    <citation type="submission" date="2006-01" db="EMBL/GenBank/DDBJ databases">
        <authorList>
            <person name="Genoscope"/>
        </authorList>
    </citation>
    <scope>NUCLEOTIDE SEQUENCE</scope>
</reference>
<dbReference type="EMBL" id="CT573073">
    <property type="protein sequence ID" value="CAJ71756.1"/>
    <property type="molecule type" value="Genomic_DNA"/>
</dbReference>
<evidence type="ECO:0000313" key="2">
    <source>
        <dbReference type="EMBL" id="CAJ71756.1"/>
    </source>
</evidence>
<reference evidence="3 6" key="5">
    <citation type="submission" date="2020-02" db="EMBL/GenBank/DDBJ databases">
        <title>Newly sequenced genome of strain CSTR1 showed variability in Candidatus Kuenenia stuttgartiensis genomes.</title>
        <authorList>
            <person name="Ding C."/>
            <person name="Adrian L."/>
        </authorList>
    </citation>
    <scope>NUCLEOTIDE SEQUENCE [LARGE SCALE GENOMIC DNA]</scope>
    <source>
        <strain evidence="3 6">CSTR1</strain>
    </source>
</reference>
<accession>Q1PX07</accession>
<feature type="transmembrane region" description="Helical" evidence="1">
    <location>
        <begin position="6"/>
        <end position="26"/>
    </location>
</feature>
<keyword evidence="1" id="KW-0812">Transmembrane</keyword>
<keyword evidence="1" id="KW-1133">Transmembrane helix</keyword>
<dbReference type="KEGG" id="kst:KSMBR1_2629"/>
<dbReference type="EMBL" id="CP049055">
    <property type="protein sequence ID" value="QII13761.1"/>
    <property type="molecule type" value="Genomic_DNA"/>
</dbReference>
<dbReference type="Proteomes" id="UP000501926">
    <property type="component" value="Chromosome"/>
</dbReference>
<reference evidence="2" key="1">
    <citation type="journal article" date="2006" name="Nature">
        <title>Deciphering the evolution and metabolism of an anammox bacterium from a community genome.</title>
        <authorList>
            <person name="Strous M."/>
            <person name="Pelletier E."/>
            <person name="Mangenot S."/>
            <person name="Rattei T."/>
            <person name="Lehner A."/>
            <person name="Taylor M.W."/>
            <person name="Horn M."/>
            <person name="Daims H."/>
            <person name="Bartol-Mavel D."/>
            <person name="Wincker P."/>
            <person name="Barbe V."/>
            <person name="Fonknechten N."/>
            <person name="Vallenet D."/>
            <person name="Segurens B."/>
            <person name="Schenowitz-Truong C."/>
            <person name="Medigue C."/>
            <person name="Collingro A."/>
            <person name="Snel B."/>
            <person name="Dutilh B.E."/>
            <person name="OpDenCamp H.J.M."/>
            <person name="vanDerDrift C."/>
            <person name="Cirpus I."/>
            <person name="vanDePas-Schoonen K.T."/>
            <person name="Harhangi H.R."/>
            <person name="vanNiftrik L."/>
            <person name="Schmid M."/>
            <person name="Keltjens J."/>
            <person name="vanDeVossenberg J."/>
            <person name="Kartal B."/>
            <person name="Meier H."/>
            <person name="Frishman D."/>
            <person name="Huynen M.A."/>
            <person name="Mewes H."/>
            <person name="Weissenbach J."/>
            <person name="Jetten M.S.M."/>
            <person name="Wagner M."/>
            <person name="LePaslier D."/>
        </authorList>
    </citation>
    <scope>NUCLEOTIDE SEQUENCE</scope>
</reference>
<gene>
    <name evidence="3" type="ORF">KsCSTR_43820</name>
    <name evidence="4" type="ORF">KSMBR1_2629</name>
    <name evidence="2" type="ORF">kustc1011</name>
</gene>
<evidence type="ECO:0000313" key="6">
    <source>
        <dbReference type="Proteomes" id="UP000501926"/>
    </source>
</evidence>
<dbReference type="EMBL" id="LT934425">
    <property type="protein sequence ID" value="SOH05116.1"/>
    <property type="molecule type" value="Genomic_DNA"/>
</dbReference>
<sequence length="55" mass="6044">MSAYIITRQIGPSWGACAAFSLYLLCRQMLRPYYKKIAGAIKTIHGSANFGFSAV</sequence>
<name>Q1PX07_KUEST</name>
<evidence type="ECO:0000313" key="4">
    <source>
        <dbReference type="EMBL" id="SOH05116.1"/>
    </source>
</evidence>
<dbReference type="Proteomes" id="UP000221734">
    <property type="component" value="Chromosome Kuenenia_stuttgartiensis_MBR1"/>
</dbReference>
<evidence type="ECO:0000256" key="1">
    <source>
        <dbReference type="SAM" id="Phobius"/>
    </source>
</evidence>
<keyword evidence="1" id="KW-0472">Membrane</keyword>
<reference evidence="4" key="3">
    <citation type="submission" date="2017-10" db="EMBL/GenBank/DDBJ databases">
        <authorList>
            <person name="Banno H."/>
            <person name="Chua N.-H."/>
        </authorList>
    </citation>
    <scope>NUCLEOTIDE SEQUENCE [LARGE SCALE GENOMIC DNA]</scope>
    <source>
        <strain evidence="4">Kuenenia_mbr1_ru-nijmegen</strain>
    </source>
</reference>
<protein>
    <submittedName>
        <fullName evidence="2">Uncharacterized protein</fullName>
    </submittedName>
</protein>
<reference evidence="5" key="4">
    <citation type="submission" date="2017-10" db="EMBL/GenBank/DDBJ databases">
        <authorList>
            <person name="Frank J."/>
        </authorList>
    </citation>
    <scope>NUCLEOTIDE SEQUENCE [LARGE SCALE GENOMIC DNA]</scope>
</reference>
<organism evidence="2">
    <name type="scientific">Kuenenia stuttgartiensis</name>
    <dbReference type="NCBI Taxonomy" id="174633"/>
    <lineage>
        <taxon>Bacteria</taxon>
        <taxon>Pseudomonadati</taxon>
        <taxon>Planctomycetota</taxon>
        <taxon>Candidatus Brocadiia</taxon>
        <taxon>Candidatus Brocadiales</taxon>
        <taxon>Candidatus Brocadiaceae</taxon>
        <taxon>Candidatus Kuenenia</taxon>
    </lineage>
</organism>
<keyword evidence="5" id="KW-1185">Reference proteome</keyword>
<evidence type="ECO:0000313" key="3">
    <source>
        <dbReference type="EMBL" id="QII13761.1"/>
    </source>
</evidence>
<evidence type="ECO:0000313" key="5">
    <source>
        <dbReference type="Proteomes" id="UP000221734"/>
    </source>
</evidence>
<dbReference type="AlphaFoldDB" id="Q1PX07"/>